<sequence>YWLKPKVCNKSFSFLKILWYPMALKEGTSFQLTLYNNDPRITLLNLPADAIFLVYLSFQVLGKYNSVHLDTLFLG</sequence>
<accession>S4PL53</accession>
<dbReference type="EMBL" id="GAIX01000756">
    <property type="protein sequence ID" value="JAA91804.1"/>
    <property type="molecule type" value="Transcribed_RNA"/>
</dbReference>
<reference evidence="1" key="2">
    <citation type="submission" date="2013-05" db="EMBL/GenBank/DDBJ databases">
        <authorList>
            <person name="Carter J.-M."/>
            <person name="Baker S.C."/>
            <person name="Pink R."/>
            <person name="Carter D.R.F."/>
            <person name="Collins A."/>
            <person name="Tomlin J."/>
            <person name="Gibbs M."/>
            <person name="Breuker C.J."/>
        </authorList>
    </citation>
    <scope>NUCLEOTIDE SEQUENCE</scope>
    <source>
        <tissue evidence="1">Ovary</tissue>
    </source>
</reference>
<name>S4PL53_9NEOP</name>
<protein>
    <submittedName>
        <fullName evidence="1">Uncharacterized protein</fullName>
    </submittedName>
</protein>
<organism evidence="1">
    <name type="scientific">Pararge aegeria</name>
    <name type="common">speckled wood butterfly</name>
    <dbReference type="NCBI Taxonomy" id="116150"/>
    <lineage>
        <taxon>Eukaryota</taxon>
        <taxon>Metazoa</taxon>
        <taxon>Ecdysozoa</taxon>
        <taxon>Arthropoda</taxon>
        <taxon>Hexapoda</taxon>
        <taxon>Insecta</taxon>
        <taxon>Pterygota</taxon>
        <taxon>Neoptera</taxon>
        <taxon>Endopterygota</taxon>
        <taxon>Lepidoptera</taxon>
        <taxon>Glossata</taxon>
        <taxon>Ditrysia</taxon>
        <taxon>Papilionoidea</taxon>
        <taxon>Nymphalidae</taxon>
        <taxon>Satyrinae</taxon>
        <taxon>Satyrini</taxon>
        <taxon>Parargina</taxon>
        <taxon>Pararge</taxon>
    </lineage>
</organism>
<dbReference type="AlphaFoldDB" id="S4PL53"/>
<proteinExistence type="predicted"/>
<evidence type="ECO:0000313" key="1">
    <source>
        <dbReference type="EMBL" id="JAA91804.1"/>
    </source>
</evidence>
<reference evidence="1" key="1">
    <citation type="journal article" date="2013" name="BMC Genomics">
        <title>Unscrambling butterfly oogenesis.</title>
        <authorList>
            <person name="Carter J.M."/>
            <person name="Baker S.C."/>
            <person name="Pink R."/>
            <person name="Carter D.R."/>
            <person name="Collins A."/>
            <person name="Tomlin J."/>
            <person name="Gibbs M."/>
            <person name="Breuker C.J."/>
        </authorList>
    </citation>
    <scope>NUCLEOTIDE SEQUENCE</scope>
    <source>
        <tissue evidence="1">Ovary</tissue>
    </source>
</reference>
<feature type="non-terminal residue" evidence="1">
    <location>
        <position position="1"/>
    </location>
</feature>